<proteinExistence type="inferred from homology"/>
<dbReference type="GO" id="GO:0007059">
    <property type="term" value="P:chromosome segregation"/>
    <property type="evidence" value="ECO:0007669"/>
    <property type="project" value="UniProtKB-UniRule"/>
</dbReference>
<dbReference type="GO" id="GO:0006260">
    <property type="term" value="P:DNA replication"/>
    <property type="evidence" value="ECO:0007669"/>
    <property type="project" value="UniProtKB-UniRule"/>
</dbReference>
<dbReference type="InterPro" id="IPR036277">
    <property type="entry name" value="SMC_hinge_sf"/>
</dbReference>
<keyword evidence="4 7" id="KW-0067">ATP-binding</keyword>
<dbReference type="Pfam" id="PF06470">
    <property type="entry name" value="SMC_hinge"/>
    <property type="match status" value="1"/>
</dbReference>
<dbReference type="PANTHER" id="PTHR43977">
    <property type="entry name" value="STRUCTURAL MAINTENANCE OF CHROMOSOMES PROTEIN 3"/>
    <property type="match status" value="1"/>
</dbReference>
<feature type="coiled-coil region" evidence="7">
    <location>
        <begin position="822"/>
        <end position="849"/>
    </location>
</feature>
<dbReference type="InterPro" id="IPR010935">
    <property type="entry name" value="SMC_hinge"/>
</dbReference>
<dbReference type="SUPFAM" id="SSF75553">
    <property type="entry name" value="Smc hinge domain"/>
    <property type="match status" value="1"/>
</dbReference>
<keyword evidence="3 7" id="KW-0547">Nucleotide-binding</keyword>
<comment type="similarity">
    <text evidence="7">Belongs to the SMC family.</text>
</comment>
<dbReference type="Pfam" id="PF02463">
    <property type="entry name" value="SMC_N"/>
    <property type="match status" value="2"/>
</dbReference>
<sequence length="1181" mass="133083">MFLKEIEMQGFKSFADKTKIEFDKGVTAVVGPNGSGKSNITESLRWALGESSAKSLRGGKMPDVIFAGTENRSPLNYAQVAVVLDNSDHFIKEAKEVIRIERHIYRNGDSDYLIDGRKVRLRDIHDLFMDTGLGRDSFSIISQGRVEEIFNSKPEERRAIFEEAAGVLKYKTRKKETQSKLNQTQDNLDRLDDIIYELDNQLVPLEKQAKVAQKFLDLDASRKQLQLDILVTDIALDQAKQSDDRAALESVKQDLATYYANRQSMEADYQQLKQKRQSLSHESDQTQTNLLELTKLISDLEKQIELVKLESSQKAEKKAEAKQRLDQLQDQLQGFKAEENQRAEHLKALDQQLEDVADHLASLTQELDRFSSDPDQLIEQLREEFVGLMQQEAELSNQLIALKAQLEKENQDRQNQAQEYQDLIAKTDSLTQACQEAEEGYKAQSEQVKTLLQSYQTSEQDINHLEGRYRAEQNRLFDLLDQKKAKEARQASLEAIQRSHSQFYAGVRAVLQAAKQLGGILGAVSEHLSFDTNYQTALEVALGASSQHIIVADEAAAKRAIAYLKKNRQGRATFLPLTTIKARSLSENHHRQLATCDGYLGTAESLVRYDVKLSAIVQNLLASTAIFETIDQANHAARLLGYKVRIVTLDGTELRPGGSFSGGANRQNNTTFIKPELEQVSRDLAKLNEQLRAAEKDVAALQSDVAVKKEELAQLKLSGEQARLAEQKAQMAYQQLKEKQDDSQALLQALSERQENTSDHALIAEQSRIEDALARITKKKADLTHDIGDIKENKDLIKQKTDQLSQALSQRRLEERDLLNEKKFEQANQSRLKAQLQQCQQDITNLESILTSHVSQDSIQQLPQWEEQLQDALQHKMASKERLVQLRFEIEDYEARLEELAEQMTKEGEKNEAFIRRQTQLEASLEQVANRLRTYAKSLSEDFQMSLEEAKLAANSIEQLPAAREELQSLQKAIRALGPINSDAIAQYEEVHERLTFLNGQKADLTKAKNLLLETIGSMDSEVKARFKVTFEAIRDSFKETFTQMFGGGSADLVLTETDLLSAGVEISVQPPGKKIQSLNLMSGGEKALSALALLFAIIRVKTIPFVILDEVEAALDEANVKRFGDYLNRFDKDSQFIVVTHRKGTMAAADSIYGITMQESGVSKVVSVKLKDSQNLTYLS</sequence>
<feature type="domain" description="SMC hinge" evidence="8">
    <location>
        <begin position="518"/>
        <end position="637"/>
    </location>
</feature>
<dbReference type="FunFam" id="3.40.50.300:FF:000901">
    <property type="entry name" value="Chromosome partition protein Smc"/>
    <property type="match status" value="1"/>
</dbReference>
<evidence type="ECO:0000313" key="9">
    <source>
        <dbReference type="EMBL" id="WAI92495.1"/>
    </source>
</evidence>
<dbReference type="Proteomes" id="UP001164948">
    <property type="component" value="Chromosome"/>
</dbReference>
<dbReference type="SMART" id="SM00968">
    <property type="entry name" value="SMC_hinge"/>
    <property type="match status" value="1"/>
</dbReference>
<dbReference type="GO" id="GO:0016887">
    <property type="term" value="F:ATP hydrolysis activity"/>
    <property type="evidence" value="ECO:0007669"/>
    <property type="project" value="InterPro"/>
</dbReference>
<protein>
    <recommendedName>
        <fullName evidence="7">Chromosome partition protein Smc</fullName>
    </recommendedName>
</protein>
<dbReference type="GO" id="GO:0005524">
    <property type="term" value="F:ATP binding"/>
    <property type="evidence" value="ECO:0007669"/>
    <property type="project" value="UniProtKB-UniRule"/>
</dbReference>
<dbReference type="InterPro" id="IPR003395">
    <property type="entry name" value="RecF/RecN/SMC_N"/>
</dbReference>
<dbReference type="InterPro" id="IPR011890">
    <property type="entry name" value="SMC_prok"/>
</dbReference>
<keyword evidence="5 7" id="KW-0175">Coiled coil</keyword>
<dbReference type="GO" id="GO:0007062">
    <property type="term" value="P:sister chromatid cohesion"/>
    <property type="evidence" value="ECO:0007669"/>
    <property type="project" value="InterPro"/>
</dbReference>
<dbReference type="PIRSF" id="PIRSF005719">
    <property type="entry name" value="SMC"/>
    <property type="match status" value="1"/>
</dbReference>
<evidence type="ECO:0000256" key="6">
    <source>
        <dbReference type="ARBA" id="ARBA00023125"/>
    </source>
</evidence>
<keyword evidence="2 7" id="KW-0963">Cytoplasm</keyword>
<dbReference type="InterPro" id="IPR027417">
    <property type="entry name" value="P-loop_NTPase"/>
</dbReference>
<feature type="coiled-coil region" evidence="7">
    <location>
        <begin position="677"/>
        <end position="753"/>
    </location>
</feature>
<dbReference type="InterPro" id="IPR024704">
    <property type="entry name" value="SMC"/>
</dbReference>
<evidence type="ECO:0000256" key="4">
    <source>
        <dbReference type="ARBA" id="ARBA00022840"/>
    </source>
</evidence>
<dbReference type="GO" id="GO:0030261">
    <property type="term" value="P:chromosome condensation"/>
    <property type="evidence" value="ECO:0007669"/>
    <property type="project" value="InterPro"/>
</dbReference>
<dbReference type="SUPFAM" id="SSF52540">
    <property type="entry name" value="P-loop containing nucleoside triphosphate hydrolases"/>
    <property type="match status" value="1"/>
</dbReference>
<accession>A0AAE9ZYI2</accession>
<reference evidence="9" key="1">
    <citation type="submission" date="2022-03" db="EMBL/GenBank/DDBJ databases">
        <title>Characterization and genomic analysis of a Streptococcus dysgalactiae associated with cultured channel catfish mortalities in China.</title>
        <authorList>
            <person name="Wang J."/>
            <person name="Geng Y."/>
        </authorList>
    </citation>
    <scope>NUCLEOTIDE SEQUENCE</scope>
    <source>
        <strain evidence="9">WJ001</strain>
    </source>
</reference>
<evidence type="ECO:0000256" key="7">
    <source>
        <dbReference type="HAMAP-Rule" id="MF_01894"/>
    </source>
</evidence>
<feature type="coiled-coil region" evidence="7">
    <location>
        <begin position="248"/>
        <end position="426"/>
    </location>
</feature>
<dbReference type="FunFam" id="3.40.50.300:FF:000984">
    <property type="entry name" value="Chromosome partition protein Smc"/>
    <property type="match status" value="1"/>
</dbReference>
<evidence type="ECO:0000256" key="1">
    <source>
        <dbReference type="ARBA" id="ARBA00004496"/>
    </source>
</evidence>
<evidence type="ECO:0000259" key="8">
    <source>
        <dbReference type="SMART" id="SM00968"/>
    </source>
</evidence>
<dbReference type="RefSeq" id="WP_129556023.1">
    <property type="nucleotide sequence ID" value="NZ_AP018726.1"/>
</dbReference>
<comment type="subcellular location">
    <subcellularLocation>
        <location evidence="1 7">Cytoplasm</location>
    </subcellularLocation>
</comment>
<dbReference type="GO" id="GO:0003677">
    <property type="term" value="F:DNA binding"/>
    <property type="evidence" value="ECO:0007669"/>
    <property type="project" value="UniProtKB-UniRule"/>
</dbReference>
<keyword evidence="6 7" id="KW-0238">DNA-binding</keyword>
<dbReference type="Gene3D" id="1.20.1060.20">
    <property type="match status" value="1"/>
</dbReference>
<dbReference type="NCBIfam" id="TIGR02168">
    <property type="entry name" value="SMC_prok_B"/>
    <property type="match status" value="1"/>
</dbReference>
<comment type="subunit">
    <text evidence="7">Homodimer.</text>
</comment>
<dbReference type="EMBL" id="CP095081">
    <property type="protein sequence ID" value="WAI92495.1"/>
    <property type="molecule type" value="Genomic_DNA"/>
</dbReference>
<dbReference type="Gene3D" id="3.40.50.300">
    <property type="entry name" value="P-loop containing nucleotide triphosphate hydrolases"/>
    <property type="match status" value="2"/>
</dbReference>
<feature type="coiled-coil region" evidence="7">
    <location>
        <begin position="876"/>
        <end position="910"/>
    </location>
</feature>
<name>A0AAE9ZYI2_STRDY</name>
<dbReference type="GO" id="GO:0005737">
    <property type="term" value="C:cytoplasm"/>
    <property type="evidence" value="ECO:0007669"/>
    <property type="project" value="UniProtKB-SubCell"/>
</dbReference>
<evidence type="ECO:0000256" key="3">
    <source>
        <dbReference type="ARBA" id="ARBA00022741"/>
    </source>
</evidence>
<organism evidence="9 10">
    <name type="scientific">Streptococcus dysgalactiae</name>
    <dbReference type="NCBI Taxonomy" id="1334"/>
    <lineage>
        <taxon>Bacteria</taxon>
        <taxon>Bacillati</taxon>
        <taxon>Bacillota</taxon>
        <taxon>Bacilli</taxon>
        <taxon>Lactobacillales</taxon>
        <taxon>Streptococcaceae</taxon>
        <taxon>Streptococcus</taxon>
    </lineage>
</organism>
<feature type="binding site" evidence="7">
    <location>
        <begin position="32"/>
        <end position="39"/>
    </location>
    <ligand>
        <name>ATP</name>
        <dbReference type="ChEBI" id="CHEBI:30616"/>
    </ligand>
</feature>
<dbReference type="AlphaFoldDB" id="A0AAE9ZYI2"/>
<dbReference type="HAMAP" id="MF_01894">
    <property type="entry name" value="Smc_prok"/>
    <property type="match status" value="1"/>
</dbReference>
<evidence type="ECO:0000256" key="2">
    <source>
        <dbReference type="ARBA" id="ARBA00022490"/>
    </source>
</evidence>
<evidence type="ECO:0000313" key="10">
    <source>
        <dbReference type="Proteomes" id="UP001164948"/>
    </source>
</evidence>
<dbReference type="CDD" id="cd03278">
    <property type="entry name" value="ABC_SMC_barmotin"/>
    <property type="match status" value="1"/>
</dbReference>
<gene>
    <name evidence="7 9" type="primary">smc</name>
    <name evidence="9" type="ORF">MP619_08290</name>
</gene>
<comment type="function">
    <text evidence="7">Required for chromosome condensation and partitioning.</text>
</comment>
<feature type="coiled-coil region" evidence="7">
    <location>
        <begin position="167"/>
        <end position="201"/>
    </location>
</feature>
<comment type="domain">
    <text evidence="7">Contains large globular domains required for ATP hydrolysis at each terminus and a third globular domain forming a flexible hinge near the middle of the molecule. These domains are separated by coiled-coil structures.</text>
</comment>
<evidence type="ECO:0000256" key="5">
    <source>
        <dbReference type="ARBA" id="ARBA00023054"/>
    </source>
</evidence>
<dbReference type="Gene3D" id="3.30.70.1620">
    <property type="match status" value="1"/>
</dbReference>
<dbReference type="GO" id="GO:0005694">
    <property type="term" value="C:chromosome"/>
    <property type="evidence" value="ECO:0007669"/>
    <property type="project" value="InterPro"/>
</dbReference>